<keyword evidence="2" id="KW-1185">Reference proteome</keyword>
<dbReference type="EMBL" id="JYDQ01000834">
    <property type="protein sequence ID" value="KRY06337.1"/>
    <property type="molecule type" value="Genomic_DNA"/>
</dbReference>
<proteinExistence type="predicted"/>
<gene>
    <name evidence="1" type="ORF">T12_14463</name>
</gene>
<dbReference type="Proteomes" id="UP000054783">
    <property type="component" value="Unassembled WGS sequence"/>
</dbReference>
<organism evidence="1 2">
    <name type="scientific">Trichinella patagoniensis</name>
    <dbReference type="NCBI Taxonomy" id="990121"/>
    <lineage>
        <taxon>Eukaryota</taxon>
        <taxon>Metazoa</taxon>
        <taxon>Ecdysozoa</taxon>
        <taxon>Nematoda</taxon>
        <taxon>Enoplea</taxon>
        <taxon>Dorylaimia</taxon>
        <taxon>Trichinellida</taxon>
        <taxon>Trichinellidae</taxon>
        <taxon>Trichinella</taxon>
    </lineage>
</organism>
<evidence type="ECO:0000313" key="2">
    <source>
        <dbReference type="Proteomes" id="UP000054783"/>
    </source>
</evidence>
<dbReference type="AlphaFoldDB" id="A0A0V0Z1L4"/>
<reference evidence="1 2" key="1">
    <citation type="submission" date="2015-01" db="EMBL/GenBank/DDBJ databases">
        <title>Evolution of Trichinella species and genotypes.</title>
        <authorList>
            <person name="Korhonen P.K."/>
            <person name="Edoardo P."/>
            <person name="Giuseppe L.R."/>
            <person name="Gasser R.B."/>
        </authorList>
    </citation>
    <scope>NUCLEOTIDE SEQUENCE [LARGE SCALE GENOMIC DNA]</scope>
    <source>
        <strain evidence="1">ISS2496</strain>
    </source>
</reference>
<comment type="caution">
    <text evidence="1">The sequence shown here is derived from an EMBL/GenBank/DDBJ whole genome shotgun (WGS) entry which is preliminary data.</text>
</comment>
<protein>
    <submittedName>
        <fullName evidence="1">Uncharacterized protein</fullName>
    </submittedName>
</protein>
<name>A0A0V0Z1L4_9BILA</name>
<accession>A0A0V0Z1L4</accession>
<sequence>MQFLNATACNETYCNLANYLKNPEHAIEKPFPILSQRKKRRSSTGKIKLITYGFMVKNA</sequence>
<evidence type="ECO:0000313" key="1">
    <source>
        <dbReference type="EMBL" id="KRY06337.1"/>
    </source>
</evidence>